<dbReference type="RefSeq" id="WP_256401244.1">
    <property type="nucleotide sequence ID" value="NZ_JANHJR010000003.1"/>
</dbReference>
<dbReference type="EMBL" id="JBHUDO010000003">
    <property type="protein sequence ID" value="MFD1646674.1"/>
    <property type="molecule type" value="Genomic_DNA"/>
</dbReference>
<keyword evidence="2" id="KW-0472">Membrane</keyword>
<feature type="transmembrane region" description="Helical" evidence="2">
    <location>
        <begin position="190"/>
        <end position="208"/>
    </location>
</feature>
<comment type="caution">
    <text evidence="3">The sequence shown here is derived from an EMBL/GenBank/DDBJ whole genome shotgun (WGS) entry which is preliminary data.</text>
</comment>
<dbReference type="AlphaFoldDB" id="A0ABD6DK03"/>
<evidence type="ECO:0000313" key="3">
    <source>
        <dbReference type="EMBL" id="MFD1646674.1"/>
    </source>
</evidence>
<sequence>MQNEETLETPTDSDTEPESEEQALREELYDQCDVSRSTQIGIKYILPLLEGVVDTDHYDTDTRSKILAEIALFQAYTDVPKFKMFVWAAFLLGSYDLLHPLNPGIYSVIFLALVTINGFVSSLRSPSMMAAELEGATDEDGMPADYRAKAYTSVNTNVSIVLFVFAVGIQILVTGGFVEGELITRNIAEGDVPSIGTAIVLLFLPVIWRRIRRDD</sequence>
<name>A0ABD6DK03_9EURY</name>
<evidence type="ECO:0000313" key="4">
    <source>
        <dbReference type="Proteomes" id="UP001597034"/>
    </source>
</evidence>
<evidence type="ECO:0008006" key="5">
    <source>
        <dbReference type="Google" id="ProtNLM"/>
    </source>
</evidence>
<proteinExistence type="predicted"/>
<dbReference type="Proteomes" id="UP001597034">
    <property type="component" value="Unassembled WGS sequence"/>
</dbReference>
<protein>
    <recommendedName>
        <fullName evidence="5">Integral membrane protein</fullName>
    </recommendedName>
</protein>
<feature type="transmembrane region" description="Helical" evidence="2">
    <location>
        <begin position="104"/>
        <end position="123"/>
    </location>
</feature>
<evidence type="ECO:0000256" key="1">
    <source>
        <dbReference type="SAM" id="MobiDB-lite"/>
    </source>
</evidence>
<keyword evidence="4" id="KW-1185">Reference proteome</keyword>
<reference evidence="3 4" key="1">
    <citation type="journal article" date="2019" name="Int. J. Syst. Evol. Microbiol.">
        <title>The Global Catalogue of Microorganisms (GCM) 10K type strain sequencing project: providing services to taxonomists for standard genome sequencing and annotation.</title>
        <authorList>
            <consortium name="The Broad Institute Genomics Platform"/>
            <consortium name="The Broad Institute Genome Sequencing Center for Infectious Disease"/>
            <person name="Wu L."/>
            <person name="Ma J."/>
        </authorList>
    </citation>
    <scope>NUCLEOTIDE SEQUENCE [LARGE SCALE GENOMIC DNA]</scope>
    <source>
        <strain evidence="3 4">CGMCC 1.10390</strain>
    </source>
</reference>
<accession>A0ABD6DK03</accession>
<gene>
    <name evidence="3" type="ORF">ACFSBL_13365</name>
</gene>
<keyword evidence="2" id="KW-1133">Transmembrane helix</keyword>
<evidence type="ECO:0000256" key="2">
    <source>
        <dbReference type="SAM" id="Phobius"/>
    </source>
</evidence>
<feature type="region of interest" description="Disordered" evidence="1">
    <location>
        <begin position="1"/>
        <end position="21"/>
    </location>
</feature>
<keyword evidence="2" id="KW-0812">Transmembrane</keyword>
<feature type="transmembrane region" description="Helical" evidence="2">
    <location>
        <begin position="157"/>
        <end position="178"/>
    </location>
</feature>
<organism evidence="3 4">
    <name type="scientific">Haloarchaeobius litoreus</name>
    <dbReference type="NCBI Taxonomy" id="755306"/>
    <lineage>
        <taxon>Archaea</taxon>
        <taxon>Methanobacteriati</taxon>
        <taxon>Methanobacteriota</taxon>
        <taxon>Stenosarchaea group</taxon>
        <taxon>Halobacteria</taxon>
        <taxon>Halobacteriales</taxon>
        <taxon>Halorubellaceae</taxon>
        <taxon>Haloarchaeobius</taxon>
    </lineage>
</organism>